<evidence type="ECO:0008006" key="6">
    <source>
        <dbReference type="Google" id="ProtNLM"/>
    </source>
</evidence>
<organism evidence="4 5">
    <name type="scientific">Candidatus Portnoybacteria bacterium CG11_big_fil_rev_8_21_14_0_20_40_15</name>
    <dbReference type="NCBI Taxonomy" id="1974817"/>
    <lineage>
        <taxon>Bacteria</taxon>
        <taxon>Candidatus Portnoyibacteriota</taxon>
    </lineage>
</organism>
<evidence type="ECO:0000259" key="3">
    <source>
        <dbReference type="PROSITE" id="PS50113"/>
    </source>
</evidence>
<dbReference type="PANTHER" id="PTHR44757:SF2">
    <property type="entry name" value="BIOFILM ARCHITECTURE MAINTENANCE PROTEIN MBAA"/>
    <property type="match status" value="1"/>
</dbReference>
<feature type="domain" description="PAC" evidence="3">
    <location>
        <begin position="82"/>
        <end position="147"/>
    </location>
</feature>
<reference evidence="4 5" key="1">
    <citation type="submission" date="2017-09" db="EMBL/GenBank/DDBJ databases">
        <title>Depth-based differentiation of microbial function through sediment-hosted aquifers and enrichment of novel symbionts in the deep terrestrial subsurface.</title>
        <authorList>
            <person name="Probst A.J."/>
            <person name="Ladd B."/>
            <person name="Jarett J.K."/>
            <person name="Geller-Mcgrath D.E."/>
            <person name="Sieber C.M."/>
            <person name="Emerson J.B."/>
            <person name="Anantharaman K."/>
            <person name="Thomas B.C."/>
            <person name="Malmstrom R."/>
            <person name="Stieglmeier M."/>
            <person name="Klingl A."/>
            <person name="Woyke T."/>
            <person name="Ryan C.M."/>
            <person name="Banfield J.F."/>
        </authorList>
    </citation>
    <scope>NUCLEOTIDE SEQUENCE [LARGE SCALE GENOMIC DNA]</scope>
    <source>
        <strain evidence="4">CG11_big_fil_rev_8_21_14_0_20_40_15</strain>
    </source>
</reference>
<dbReference type="InterPro" id="IPR052155">
    <property type="entry name" value="Biofilm_reg_signaling"/>
</dbReference>
<keyword evidence="1" id="KW-0175">Coiled coil</keyword>
<dbReference type="InterPro" id="IPR035965">
    <property type="entry name" value="PAS-like_dom_sf"/>
</dbReference>
<dbReference type="InterPro" id="IPR000014">
    <property type="entry name" value="PAS"/>
</dbReference>
<dbReference type="InterPro" id="IPR000700">
    <property type="entry name" value="PAS-assoc_C"/>
</dbReference>
<dbReference type="PROSITE" id="PS50112">
    <property type="entry name" value="PAS"/>
    <property type="match status" value="1"/>
</dbReference>
<evidence type="ECO:0000313" key="5">
    <source>
        <dbReference type="Proteomes" id="UP000229317"/>
    </source>
</evidence>
<dbReference type="AlphaFoldDB" id="A0A2H0KS51"/>
<dbReference type="Proteomes" id="UP000229317">
    <property type="component" value="Unassembled WGS sequence"/>
</dbReference>
<sequence>MEKNFLSAAKPQALNDTSEELEELERYIDELSSFLPLPFCIINPSGVILNINQAFSDLTGYNDLEIVGESASRLFQDKKEAEEMEKKILQGGLIKGQAIVLLTKSKKPIDVGVSGSLRKDKEGNIIGYFLAFSDITELKKLQKDLEKKVEERTKQLKEKIDEMERFNRLAVGREIKMVELKQEIENLRNQLGKMKEA</sequence>
<evidence type="ECO:0000313" key="4">
    <source>
        <dbReference type="EMBL" id="PIQ74991.1"/>
    </source>
</evidence>
<dbReference type="CDD" id="cd00130">
    <property type="entry name" value="PAS"/>
    <property type="match status" value="1"/>
</dbReference>
<evidence type="ECO:0000259" key="2">
    <source>
        <dbReference type="PROSITE" id="PS50112"/>
    </source>
</evidence>
<gene>
    <name evidence="4" type="ORF">COV84_03550</name>
</gene>
<dbReference type="SUPFAM" id="SSF55785">
    <property type="entry name" value="PYP-like sensor domain (PAS domain)"/>
    <property type="match status" value="1"/>
</dbReference>
<proteinExistence type="predicted"/>
<comment type="caution">
    <text evidence="4">The sequence shown here is derived from an EMBL/GenBank/DDBJ whole genome shotgun (WGS) entry which is preliminary data.</text>
</comment>
<protein>
    <recommendedName>
        <fullName evidence="6">PAS domain-containing protein</fullName>
    </recommendedName>
</protein>
<dbReference type="Gene3D" id="3.30.450.20">
    <property type="entry name" value="PAS domain"/>
    <property type="match status" value="1"/>
</dbReference>
<dbReference type="NCBIfam" id="TIGR00229">
    <property type="entry name" value="sensory_box"/>
    <property type="match status" value="1"/>
</dbReference>
<evidence type="ECO:0000256" key="1">
    <source>
        <dbReference type="SAM" id="Coils"/>
    </source>
</evidence>
<dbReference type="PROSITE" id="PS50113">
    <property type="entry name" value="PAC"/>
    <property type="match status" value="1"/>
</dbReference>
<feature type="coiled-coil region" evidence="1">
    <location>
        <begin position="135"/>
        <end position="197"/>
    </location>
</feature>
<dbReference type="PANTHER" id="PTHR44757">
    <property type="entry name" value="DIGUANYLATE CYCLASE DGCP"/>
    <property type="match status" value="1"/>
</dbReference>
<dbReference type="Pfam" id="PF13426">
    <property type="entry name" value="PAS_9"/>
    <property type="match status" value="1"/>
</dbReference>
<accession>A0A2H0KS51</accession>
<name>A0A2H0KS51_9BACT</name>
<dbReference type="EMBL" id="PCVO01000053">
    <property type="protein sequence ID" value="PIQ74991.1"/>
    <property type="molecule type" value="Genomic_DNA"/>
</dbReference>
<feature type="domain" description="PAS" evidence="2">
    <location>
        <begin position="24"/>
        <end position="96"/>
    </location>
</feature>